<evidence type="ECO:0000313" key="10">
    <source>
        <dbReference type="Proteomes" id="UP000481153"/>
    </source>
</evidence>
<dbReference type="InterPro" id="IPR018202">
    <property type="entry name" value="Ser_caboxypep_ser_AS"/>
</dbReference>
<keyword evidence="2 7" id="KW-0121">Carboxypeptidase</keyword>
<dbReference type="EC" id="3.4.16.-" evidence="7"/>
<keyword evidence="5 7" id="KW-0378">Hydrolase</keyword>
<comment type="caution">
    <text evidence="9">The sequence shown here is derived from an EMBL/GenBank/DDBJ whole genome shotgun (WGS) entry which is preliminary data.</text>
</comment>
<evidence type="ECO:0000256" key="7">
    <source>
        <dbReference type="RuleBase" id="RU361156"/>
    </source>
</evidence>
<dbReference type="GO" id="GO:0004185">
    <property type="term" value="F:serine-type carboxypeptidase activity"/>
    <property type="evidence" value="ECO:0007669"/>
    <property type="project" value="UniProtKB-UniRule"/>
</dbReference>
<dbReference type="SUPFAM" id="SSF53474">
    <property type="entry name" value="alpha/beta-Hydrolases"/>
    <property type="match status" value="1"/>
</dbReference>
<dbReference type="InterPro" id="IPR029058">
    <property type="entry name" value="AB_hydrolase_fold"/>
</dbReference>
<dbReference type="Proteomes" id="UP000481153">
    <property type="component" value="Unassembled WGS sequence"/>
</dbReference>
<organism evidence="9 10">
    <name type="scientific">Aphanomyces euteiches</name>
    <dbReference type="NCBI Taxonomy" id="100861"/>
    <lineage>
        <taxon>Eukaryota</taxon>
        <taxon>Sar</taxon>
        <taxon>Stramenopiles</taxon>
        <taxon>Oomycota</taxon>
        <taxon>Saprolegniomycetes</taxon>
        <taxon>Saprolegniales</taxon>
        <taxon>Verrucalvaceae</taxon>
        <taxon>Aphanomyces</taxon>
    </lineage>
</organism>
<gene>
    <name evidence="9" type="ORF">Ae201684_002029</name>
</gene>
<evidence type="ECO:0000256" key="3">
    <source>
        <dbReference type="ARBA" id="ARBA00022670"/>
    </source>
</evidence>
<dbReference type="AlphaFoldDB" id="A0A6G0XS26"/>
<keyword evidence="8" id="KW-0472">Membrane</keyword>
<dbReference type="PROSITE" id="PS00131">
    <property type="entry name" value="CARBOXYPEPT_SER_SER"/>
    <property type="match status" value="1"/>
</dbReference>
<keyword evidence="3 7" id="KW-0645">Protease</keyword>
<name>A0A6G0XS26_9STRA</name>
<protein>
    <recommendedName>
        <fullName evidence="7">Carboxypeptidase</fullName>
        <ecNumber evidence="7">3.4.16.-</ecNumber>
    </recommendedName>
</protein>
<evidence type="ECO:0000256" key="2">
    <source>
        <dbReference type="ARBA" id="ARBA00022645"/>
    </source>
</evidence>
<dbReference type="Pfam" id="PF00450">
    <property type="entry name" value="Peptidase_S10"/>
    <property type="match status" value="1"/>
</dbReference>
<evidence type="ECO:0000256" key="8">
    <source>
        <dbReference type="SAM" id="Phobius"/>
    </source>
</evidence>
<keyword evidence="6" id="KW-0325">Glycoprotein</keyword>
<dbReference type="InterPro" id="IPR001563">
    <property type="entry name" value="Peptidase_S10"/>
</dbReference>
<dbReference type="Gene3D" id="3.40.50.1820">
    <property type="entry name" value="alpha/beta hydrolase"/>
    <property type="match status" value="1"/>
</dbReference>
<evidence type="ECO:0000256" key="5">
    <source>
        <dbReference type="ARBA" id="ARBA00022801"/>
    </source>
</evidence>
<keyword evidence="8" id="KW-0812">Transmembrane</keyword>
<dbReference type="EMBL" id="VJMJ01000021">
    <property type="protein sequence ID" value="KAF0743177.1"/>
    <property type="molecule type" value="Genomic_DNA"/>
</dbReference>
<dbReference type="PRINTS" id="PR00724">
    <property type="entry name" value="CRBOXYPTASEC"/>
</dbReference>
<comment type="similarity">
    <text evidence="1 7">Belongs to the peptidase S10 family.</text>
</comment>
<accession>A0A6G0XS26</accession>
<dbReference type="InterPro" id="IPR033124">
    <property type="entry name" value="Ser_caboxypep_his_AS"/>
</dbReference>
<dbReference type="PANTHER" id="PTHR11802">
    <property type="entry name" value="SERINE PROTEASE FAMILY S10 SERINE CARBOXYPEPTIDASE"/>
    <property type="match status" value="1"/>
</dbReference>
<evidence type="ECO:0000256" key="6">
    <source>
        <dbReference type="ARBA" id="ARBA00023180"/>
    </source>
</evidence>
<evidence type="ECO:0000256" key="4">
    <source>
        <dbReference type="ARBA" id="ARBA00022729"/>
    </source>
</evidence>
<reference evidence="9 10" key="1">
    <citation type="submission" date="2019-07" db="EMBL/GenBank/DDBJ databases">
        <title>Genomics analysis of Aphanomyces spp. identifies a new class of oomycete effector associated with host adaptation.</title>
        <authorList>
            <person name="Gaulin E."/>
        </authorList>
    </citation>
    <scope>NUCLEOTIDE SEQUENCE [LARGE SCALE GENOMIC DNA]</scope>
    <source>
        <strain evidence="9 10">ATCC 201684</strain>
    </source>
</reference>
<dbReference type="GO" id="GO:0006508">
    <property type="term" value="P:proteolysis"/>
    <property type="evidence" value="ECO:0007669"/>
    <property type="project" value="UniProtKB-KW"/>
</dbReference>
<keyword evidence="8" id="KW-1133">Transmembrane helix</keyword>
<keyword evidence="4" id="KW-0732">Signal</keyword>
<keyword evidence="10" id="KW-1185">Reference proteome</keyword>
<evidence type="ECO:0000313" key="9">
    <source>
        <dbReference type="EMBL" id="KAF0743177.1"/>
    </source>
</evidence>
<dbReference type="PROSITE" id="PS00560">
    <property type="entry name" value="CARBOXYPEPT_SER_HIS"/>
    <property type="match status" value="1"/>
</dbReference>
<dbReference type="Gene3D" id="1.10.287.410">
    <property type="match status" value="1"/>
</dbReference>
<dbReference type="VEuPathDB" id="FungiDB:AeMF1_002850"/>
<proteinExistence type="inferred from homology"/>
<feature type="transmembrane region" description="Helical" evidence="8">
    <location>
        <begin position="33"/>
        <end position="58"/>
    </location>
</feature>
<evidence type="ECO:0000256" key="1">
    <source>
        <dbReference type="ARBA" id="ARBA00009431"/>
    </source>
</evidence>
<sequence>MGIKNDGGERLPLNSHKHGDPNFAQSASVLKRIVLVSATVLLLTLGVVATQITGALPLSPNEPFCDSTAQSSGYIKLPNKEDTHYFYWFFESRSDPEKDPLVLWLTGGAGGSSMLALLTENGPCTVADDGLTTVRNPYSWTNNASVIWLDQPTGTGFSYGTENDFDHDSIQAGTNMYYFLRGWLKAHPKFINHKFFVTGESYAGHYIPSVASKIVNTEPSNDEVKINLQGIAIGNALTSPLTQMKYEASLMQNNSYGKIVLNGTDLAEFKQNVTILLGLIEKCYANDKDACIQGTTQLVSNVIAPIVSVGKVNQYDLREDMREEGQVKVEHPKKGASNTTLLPDDVMKNIAKSQVSAFLNNVDVQARLGVPSNKRPIKWAEIAQPVMARLLPDFMKNYESFVADVLEKKIRVLIYAGDADLVANWVGNHAWTNELEWSGKKAFNAAQNVPFNVDGNEAGSLQAANNFAFLRVFNAGHMVPQDQPEVSLTMVNRFFADELVQP</sequence>
<dbReference type="PANTHER" id="PTHR11802:SF113">
    <property type="entry name" value="SERINE CARBOXYPEPTIDASE CTSA-4.1"/>
    <property type="match status" value="1"/>
</dbReference>